<feature type="coiled-coil region" evidence="1">
    <location>
        <begin position="271"/>
        <end position="353"/>
    </location>
</feature>
<feature type="region of interest" description="Disordered" evidence="2">
    <location>
        <begin position="380"/>
        <end position="490"/>
    </location>
</feature>
<protein>
    <recommendedName>
        <fullName evidence="5">Shootin-1</fullName>
    </recommendedName>
</protein>
<dbReference type="PANTHER" id="PTHR46606">
    <property type="entry name" value="SHOOTIN-1"/>
    <property type="match status" value="1"/>
</dbReference>
<feature type="coiled-coil region" evidence="1">
    <location>
        <begin position="138"/>
        <end position="179"/>
    </location>
</feature>
<evidence type="ECO:0000256" key="2">
    <source>
        <dbReference type="SAM" id="MobiDB-lite"/>
    </source>
</evidence>
<dbReference type="InterPro" id="IPR024849">
    <property type="entry name" value="Shootin-1"/>
</dbReference>
<comment type="caution">
    <text evidence="3">The sequence shown here is derived from an EMBL/GenBank/DDBJ whole genome shotgun (WGS) entry which is preliminary data.</text>
</comment>
<name>A0ABD0J451_9CAEN</name>
<dbReference type="AlphaFoldDB" id="A0ABD0J451"/>
<accession>A0ABD0J451</accession>
<keyword evidence="1" id="KW-0175">Coiled coil</keyword>
<evidence type="ECO:0000256" key="1">
    <source>
        <dbReference type="SAM" id="Coils"/>
    </source>
</evidence>
<dbReference type="EMBL" id="JACVVK020000661">
    <property type="protein sequence ID" value="KAK7458958.1"/>
    <property type="molecule type" value="Genomic_DNA"/>
</dbReference>
<evidence type="ECO:0000313" key="3">
    <source>
        <dbReference type="EMBL" id="KAK7458958.1"/>
    </source>
</evidence>
<keyword evidence="4" id="KW-1185">Reference proteome</keyword>
<evidence type="ECO:0000313" key="4">
    <source>
        <dbReference type="Proteomes" id="UP001519460"/>
    </source>
</evidence>
<organism evidence="3 4">
    <name type="scientific">Batillaria attramentaria</name>
    <dbReference type="NCBI Taxonomy" id="370345"/>
    <lineage>
        <taxon>Eukaryota</taxon>
        <taxon>Metazoa</taxon>
        <taxon>Spiralia</taxon>
        <taxon>Lophotrochozoa</taxon>
        <taxon>Mollusca</taxon>
        <taxon>Gastropoda</taxon>
        <taxon>Caenogastropoda</taxon>
        <taxon>Sorbeoconcha</taxon>
        <taxon>Cerithioidea</taxon>
        <taxon>Batillariidae</taxon>
        <taxon>Batillaria</taxon>
    </lineage>
</organism>
<reference evidence="3 4" key="1">
    <citation type="journal article" date="2023" name="Sci. Data">
        <title>Genome assembly of the Korean intertidal mud-creeper Batillaria attramentaria.</title>
        <authorList>
            <person name="Patra A.K."/>
            <person name="Ho P.T."/>
            <person name="Jun S."/>
            <person name="Lee S.J."/>
            <person name="Kim Y."/>
            <person name="Won Y.J."/>
        </authorList>
    </citation>
    <scope>NUCLEOTIDE SEQUENCE [LARGE SCALE GENOMIC DNA]</scope>
    <source>
        <strain evidence="3">Wonlab-2016</strain>
    </source>
</reference>
<evidence type="ECO:0008006" key="5">
    <source>
        <dbReference type="Google" id="ProtNLM"/>
    </source>
</evidence>
<gene>
    <name evidence="3" type="ORF">BaRGS_00039042</name>
</gene>
<proteinExistence type="predicted"/>
<dbReference type="PANTHER" id="PTHR46606:SF5">
    <property type="entry name" value="SHOOTIN-1"/>
    <property type="match status" value="1"/>
</dbReference>
<sequence>MSDGADDTLDYWRNKCKDLEKVVKTLSSHCFQLVEKHEELLAKYKENEKQYNAVVARLKESEDQLLKMRKLYEPVYTEYEVMKNKYQIEAQCRYQAETYAQKVTVQNRDLKRKSQMVFAQHGLSLATIGDLDEEEKDDEESKAYLKSLNDKIEELEDKNSKLTVELREVKEDFEVEKEKKATYSYEVCNWALKEFLAGSEANTEVALTCFIAGNASDAASRDYDRLKGSFEKELLCRDKAEKYAATLFAEKEAARRQSSMLLMNVASDKKLMEAMIEVENLTTKVEEQKALYEQQIKDLKEELQQVKEHENVESLEQENEHLLDERENLQKQLSQTEEQVKTLQASYDKLSTQLEKGGAAVNTDYNKAIDEMMKRIKEGKALKPVLRSTERRPSCPDQDSETPSAMSELKGMLNNMKKARSVNDLSSPEPAQKEESELASVFRKIKRPSNPEELSAQIEEDVKRDRPTPRPRAKNLSVVSEREEPTGEQS</sequence>
<dbReference type="Proteomes" id="UP001519460">
    <property type="component" value="Unassembled WGS sequence"/>
</dbReference>
<feature type="coiled-coil region" evidence="1">
    <location>
        <begin position="34"/>
        <end position="64"/>
    </location>
</feature>
<feature type="compositionally biased region" description="Basic and acidic residues" evidence="2">
    <location>
        <begin position="480"/>
        <end position="490"/>
    </location>
</feature>